<dbReference type="EMBL" id="BLLG01000009">
    <property type="protein sequence ID" value="GFH37354.1"/>
    <property type="molecule type" value="Genomic_DNA"/>
</dbReference>
<proteinExistence type="predicted"/>
<evidence type="ECO:0000256" key="3">
    <source>
        <dbReference type="ARBA" id="ARBA00023163"/>
    </source>
</evidence>
<keyword evidence="1" id="KW-0805">Transcription regulation</keyword>
<dbReference type="GO" id="GO:0003677">
    <property type="term" value="F:DNA binding"/>
    <property type="evidence" value="ECO:0007669"/>
    <property type="project" value="UniProtKB-KW"/>
</dbReference>
<evidence type="ECO:0000256" key="2">
    <source>
        <dbReference type="ARBA" id="ARBA00023125"/>
    </source>
</evidence>
<dbReference type="PANTHER" id="PTHR44688">
    <property type="entry name" value="DNA-BINDING TRANSCRIPTIONAL ACTIVATOR DEVR_DOSR"/>
    <property type="match status" value="1"/>
</dbReference>
<evidence type="ECO:0000313" key="5">
    <source>
        <dbReference type="EMBL" id="GFH37354.1"/>
    </source>
</evidence>
<dbReference type="AlphaFoldDB" id="A0A6A0AZG1"/>
<evidence type="ECO:0000259" key="4">
    <source>
        <dbReference type="PROSITE" id="PS50043"/>
    </source>
</evidence>
<dbReference type="CDD" id="cd06170">
    <property type="entry name" value="LuxR_C_like"/>
    <property type="match status" value="1"/>
</dbReference>
<evidence type="ECO:0000313" key="6">
    <source>
        <dbReference type="Proteomes" id="UP000484988"/>
    </source>
</evidence>
<dbReference type="PANTHER" id="PTHR44688:SF16">
    <property type="entry name" value="DNA-BINDING TRANSCRIPTIONAL ACTIVATOR DEVR_DOSR"/>
    <property type="match status" value="1"/>
</dbReference>
<dbReference type="InterPro" id="IPR000792">
    <property type="entry name" value="Tscrpt_reg_LuxR_C"/>
</dbReference>
<keyword evidence="3" id="KW-0804">Transcription</keyword>
<feature type="domain" description="HTH luxR-type" evidence="4">
    <location>
        <begin position="1"/>
        <end position="51"/>
    </location>
</feature>
<dbReference type="GO" id="GO:0006355">
    <property type="term" value="P:regulation of DNA-templated transcription"/>
    <property type="evidence" value="ECO:0007669"/>
    <property type="project" value="InterPro"/>
</dbReference>
<sequence>MALIADGYSGKEIARTLNVSPKTVESHVQRLFDRYGVRSRAGLVARWMTEAAWVHGGIPGLTGAHGVPDMP</sequence>
<dbReference type="PRINTS" id="PR00038">
    <property type="entry name" value="HTHLUXR"/>
</dbReference>
<keyword evidence="6" id="KW-1185">Reference proteome</keyword>
<dbReference type="Proteomes" id="UP000484988">
    <property type="component" value="Unassembled WGS sequence"/>
</dbReference>
<organism evidence="5 6">
    <name type="scientific">Streptomyces pacificus</name>
    <dbReference type="NCBI Taxonomy" id="2705029"/>
    <lineage>
        <taxon>Bacteria</taxon>
        <taxon>Bacillati</taxon>
        <taxon>Actinomycetota</taxon>
        <taxon>Actinomycetes</taxon>
        <taxon>Kitasatosporales</taxon>
        <taxon>Streptomycetaceae</taxon>
        <taxon>Streptomyces</taxon>
    </lineage>
</organism>
<evidence type="ECO:0000256" key="1">
    <source>
        <dbReference type="ARBA" id="ARBA00023015"/>
    </source>
</evidence>
<keyword evidence="2" id="KW-0238">DNA-binding</keyword>
<accession>A0A6A0AZG1</accession>
<dbReference type="PROSITE" id="PS50043">
    <property type="entry name" value="HTH_LUXR_2"/>
    <property type="match status" value="1"/>
</dbReference>
<dbReference type="InterPro" id="IPR036388">
    <property type="entry name" value="WH-like_DNA-bd_sf"/>
</dbReference>
<comment type="caution">
    <text evidence="5">The sequence shown here is derived from an EMBL/GenBank/DDBJ whole genome shotgun (WGS) entry which is preliminary data.</text>
</comment>
<dbReference type="SMART" id="SM00421">
    <property type="entry name" value="HTH_LUXR"/>
    <property type="match status" value="1"/>
</dbReference>
<dbReference type="Pfam" id="PF00196">
    <property type="entry name" value="GerE"/>
    <property type="match status" value="1"/>
</dbReference>
<dbReference type="SUPFAM" id="SSF46894">
    <property type="entry name" value="C-terminal effector domain of the bipartite response regulators"/>
    <property type="match status" value="1"/>
</dbReference>
<dbReference type="Gene3D" id="1.10.10.10">
    <property type="entry name" value="Winged helix-like DNA-binding domain superfamily/Winged helix DNA-binding domain"/>
    <property type="match status" value="1"/>
</dbReference>
<name>A0A6A0AZG1_9ACTN</name>
<reference evidence="5 6" key="1">
    <citation type="submission" date="2020-02" db="EMBL/GenBank/DDBJ databases">
        <title>Whole Genome Shotgun Sequence of Streptomyces sp. strain CWH03.</title>
        <authorList>
            <person name="Dohra H."/>
            <person name="Kodani S."/>
            <person name="Yamamura H."/>
        </authorList>
    </citation>
    <scope>NUCLEOTIDE SEQUENCE [LARGE SCALE GENOMIC DNA]</scope>
    <source>
        <strain evidence="5 6">CWH03</strain>
    </source>
</reference>
<protein>
    <recommendedName>
        <fullName evidence="4">HTH luxR-type domain-containing protein</fullName>
    </recommendedName>
</protein>
<gene>
    <name evidence="5" type="ORF">SCWH03_35920</name>
</gene>
<dbReference type="InterPro" id="IPR016032">
    <property type="entry name" value="Sig_transdc_resp-reg_C-effctor"/>
</dbReference>